<dbReference type="Proteomes" id="UP001159427">
    <property type="component" value="Unassembled WGS sequence"/>
</dbReference>
<feature type="region of interest" description="Disordered" evidence="1">
    <location>
        <begin position="1"/>
        <end position="51"/>
    </location>
</feature>
<reference evidence="2 3" key="1">
    <citation type="submission" date="2022-05" db="EMBL/GenBank/DDBJ databases">
        <authorList>
            <consortium name="Genoscope - CEA"/>
            <person name="William W."/>
        </authorList>
    </citation>
    <scope>NUCLEOTIDE SEQUENCE [LARGE SCALE GENOMIC DNA]</scope>
</reference>
<dbReference type="Gene3D" id="3.30.70.1820">
    <property type="entry name" value="L1 transposable element, RRM domain"/>
    <property type="match status" value="1"/>
</dbReference>
<dbReference type="EMBL" id="CALNXI010001166">
    <property type="protein sequence ID" value="CAH3158284.1"/>
    <property type="molecule type" value="Genomic_DNA"/>
</dbReference>
<accession>A0ABN8QB38</accession>
<proteinExistence type="predicted"/>
<comment type="caution">
    <text evidence="2">The sequence shown here is derived from an EMBL/GenBank/DDBJ whole genome shotgun (WGS) entry which is preliminary data.</text>
</comment>
<evidence type="ECO:0000313" key="3">
    <source>
        <dbReference type="Proteomes" id="UP001159427"/>
    </source>
</evidence>
<name>A0ABN8QB38_9CNID</name>
<gene>
    <name evidence="2" type="ORF">PEVE_00002815</name>
</gene>
<organism evidence="2 3">
    <name type="scientific">Porites evermanni</name>
    <dbReference type="NCBI Taxonomy" id="104178"/>
    <lineage>
        <taxon>Eukaryota</taxon>
        <taxon>Metazoa</taxon>
        <taxon>Cnidaria</taxon>
        <taxon>Anthozoa</taxon>
        <taxon>Hexacorallia</taxon>
        <taxon>Scleractinia</taxon>
        <taxon>Fungiina</taxon>
        <taxon>Poritidae</taxon>
        <taxon>Porites</taxon>
    </lineage>
</organism>
<evidence type="ECO:0000313" key="2">
    <source>
        <dbReference type="EMBL" id="CAH3158284.1"/>
    </source>
</evidence>
<evidence type="ECO:0000256" key="1">
    <source>
        <dbReference type="SAM" id="MobiDB-lite"/>
    </source>
</evidence>
<protein>
    <submittedName>
        <fullName evidence="2">Uncharacterized protein</fullName>
    </submittedName>
</protein>
<feature type="compositionally biased region" description="Basic and acidic residues" evidence="1">
    <location>
        <begin position="1"/>
        <end position="40"/>
    </location>
</feature>
<keyword evidence="3" id="KW-1185">Reference proteome</keyword>
<sequence>MKSLKKSNDSLKKQLENARKDIKRLEERAEVQEHASKEHNGGPSREVQLETERSLSWLHESESDIQSELRAIRKRLDDIEEGLGELEGAVEEFQDYSYSFNIKILGVPELSDREKAEDTSNLCVNLFNKMGAEVSIRDIDIAHRVSFRDTSRMGPKPIVCKFIRRLARNEVMSKRKEGRSVDPSTIGLHEGTDMSNVLLLDHLTLVCRSYTQMQRNSN</sequence>